<reference evidence="1 2" key="1">
    <citation type="journal article" date="2019" name="Sci. Rep.">
        <title>Orb-weaving spider Araneus ventricosus genome elucidates the spidroin gene catalogue.</title>
        <authorList>
            <person name="Kono N."/>
            <person name="Nakamura H."/>
            <person name="Ohtoshi R."/>
            <person name="Moran D.A.P."/>
            <person name="Shinohara A."/>
            <person name="Yoshida Y."/>
            <person name="Fujiwara M."/>
            <person name="Mori M."/>
            <person name="Tomita M."/>
            <person name="Arakawa K."/>
        </authorList>
    </citation>
    <scope>NUCLEOTIDE SEQUENCE [LARGE SCALE GENOMIC DNA]</scope>
</reference>
<evidence type="ECO:0000313" key="1">
    <source>
        <dbReference type="EMBL" id="GBO25267.1"/>
    </source>
</evidence>
<gene>
    <name evidence="1" type="ORF">AVEN_66450_1</name>
</gene>
<comment type="caution">
    <text evidence="1">The sequence shown here is derived from an EMBL/GenBank/DDBJ whole genome shotgun (WGS) entry which is preliminary data.</text>
</comment>
<organism evidence="1 2">
    <name type="scientific">Araneus ventricosus</name>
    <name type="common">Orbweaver spider</name>
    <name type="synonym">Epeira ventricosa</name>
    <dbReference type="NCBI Taxonomy" id="182803"/>
    <lineage>
        <taxon>Eukaryota</taxon>
        <taxon>Metazoa</taxon>
        <taxon>Ecdysozoa</taxon>
        <taxon>Arthropoda</taxon>
        <taxon>Chelicerata</taxon>
        <taxon>Arachnida</taxon>
        <taxon>Araneae</taxon>
        <taxon>Araneomorphae</taxon>
        <taxon>Entelegynae</taxon>
        <taxon>Araneoidea</taxon>
        <taxon>Araneidae</taxon>
        <taxon>Araneus</taxon>
    </lineage>
</organism>
<keyword evidence="2" id="KW-1185">Reference proteome</keyword>
<accession>A0A4Y2VNF4</accession>
<evidence type="ECO:0000313" key="2">
    <source>
        <dbReference type="Proteomes" id="UP000499080"/>
    </source>
</evidence>
<sequence>MDAMSKRLVVKPRYERSNVTSISTPNEEDLSDLINAINNAANQDPQLADHRLDVEKKTNSFDLRGRTPMFSERNPILRTPCGKLLEAIGRCILRVDKNAMVQHLKLLVFQQCSHDLILGLHCFKETDAIIECWSGKLQIGSLE</sequence>
<dbReference type="Proteomes" id="UP000499080">
    <property type="component" value="Unassembled WGS sequence"/>
</dbReference>
<name>A0A4Y2VNF4_ARAVE</name>
<protein>
    <submittedName>
        <fullName evidence="1">Uncharacterized protein</fullName>
    </submittedName>
</protein>
<dbReference type="AlphaFoldDB" id="A0A4Y2VNF4"/>
<dbReference type="EMBL" id="BGPR01048238">
    <property type="protein sequence ID" value="GBO25267.1"/>
    <property type="molecule type" value="Genomic_DNA"/>
</dbReference>
<proteinExistence type="predicted"/>